<dbReference type="GO" id="GO:0005886">
    <property type="term" value="C:plasma membrane"/>
    <property type="evidence" value="ECO:0007669"/>
    <property type="project" value="TreeGrafter"/>
</dbReference>
<dbReference type="PANTHER" id="PTHR43531">
    <property type="entry name" value="PROTEIN ICFG"/>
    <property type="match status" value="1"/>
</dbReference>
<evidence type="ECO:0000256" key="2">
    <source>
        <dbReference type="ARBA" id="ARBA00022481"/>
    </source>
</evidence>
<evidence type="ECO:0000313" key="10">
    <source>
        <dbReference type="EMBL" id="SEL00359.1"/>
    </source>
</evidence>
<dbReference type="Proteomes" id="UP000199664">
    <property type="component" value="Unassembled WGS sequence"/>
</dbReference>
<keyword evidence="4" id="KW-0807">Transducer</keyword>
<dbReference type="InterPro" id="IPR035965">
    <property type="entry name" value="PAS-like_dom_sf"/>
</dbReference>
<dbReference type="SUPFAM" id="SSF55785">
    <property type="entry name" value="PYP-like sensor domain (PAS domain)"/>
    <property type="match status" value="2"/>
</dbReference>
<dbReference type="Pfam" id="PF08447">
    <property type="entry name" value="PAS_3"/>
    <property type="match status" value="2"/>
</dbReference>
<dbReference type="InterPro" id="IPR013655">
    <property type="entry name" value="PAS_fold_3"/>
</dbReference>
<feature type="domain" description="HAMP" evidence="9">
    <location>
        <begin position="254"/>
        <end position="307"/>
    </location>
</feature>
<dbReference type="GO" id="GO:0006935">
    <property type="term" value="P:chemotaxis"/>
    <property type="evidence" value="ECO:0007669"/>
    <property type="project" value="InterPro"/>
</dbReference>
<dbReference type="CDD" id="cd00130">
    <property type="entry name" value="PAS"/>
    <property type="match status" value="2"/>
</dbReference>
<dbReference type="InterPro" id="IPR000014">
    <property type="entry name" value="PAS"/>
</dbReference>
<keyword evidence="11" id="KW-1185">Reference proteome</keyword>
<dbReference type="STRING" id="1036779.SAMN04515666_102577"/>
<organism evidence="10 11">
    <name type="scientific">Bosea lupini</name>
    <dbReference type="NCBI Taxonomy" id="1036779"/>
    <lineage>
        <taxon>Bacteria</taxon>
        <taxon>Pseudomonadati</taxon>
        <taxon>Pseudomonadota</taxon>
        <taxon>Alphaproteobacteria</taxon>
        <taxon>Hyphomicrobiales</taxon>
        <taxon>Boseaceae</taxon>
        <taxon>Bosea</taxon>
    </lineage>
</organism>
<dbReference type="PRINTS" id="PR00260">
    <property type="entry name" value="CHEMTRNSDUCR"/>
</dbReference>
<protein>
    <submittedName>
        <fullName evidence="10">Methyl-accepting chemotaxis sensory transducer with Pas/Pac sensor</fullName>
    </submittedName>
</protein>
<feature type="region of interest" description="Disordered" evidence="5">
    <location>
        <begin position="580"/>
        <end position="610"/>
    </location>
</feature>
<dbReference type="Gene3D" id="3.30.450.20">
    <property type="entry name" value="PAS domain"/>
    <property type="match status" value="2"/>
</dbReference>
<dbReference type="PROSITE" id="PS50113">
    <property type="entry name" value="PAC"/>
    <property type="match status" value="1"/>
</dbReference>
<dbReference type="NCBIfam" id="TIGR00229">
    <property type="entry name" value="sensory_box"/>
    <property type="match status" value="2"/>
</dbReference>
<dbReference type="InterPro" id="IPR051310">
    <property type="entry name" value="MCP_chemotaxis"/>
</dbReference>
<feature type="domain" description="PAS" evidence="7">
    <location>
        <begin position="147"/>
        <end position="185"/>
    </location>
</feature>
<dbReference type="SUPFAM" id="SSF58104">
    <property type="entry name" value="Methyl-accepting chemotaxis protein (MCP) signaling domain"/>
    <property type="match status" value="1"/>
</dbReference>
<dbReference type="GO" id="GO:0007165">
    <property type="term" value="P:signal transduction"/>
    <property type="evidence" value="ECO:0007669"/>
    <property type="project" value="UniProtKB-KW"/>
</dbReference>
<keyword evidence="2" id="KW-0488">Methylation</keyword>
<dbReference type="InterPro" id="IPR004090">
    <property type="entry name" value="Chemotax_Me-accpt_rcpt"/>
</dbReference>
<proteinExistence type="inferred from homology"/>
<name>A0A1H7LNC8_9HYPH</name>
<sequence>MNLFKKSGTQATAEALSIRRWQAVIEFDLDGKIIEANDLFLQAVGYQRSEIIGQHHSMFVPPEERATEAYRSFWQDLSGGKAFQAQFARVAKSGKRVWLQATYTPICGTDGKRPFKVIKYANDITGIKEAVSNAEGQLAAIRKAQAVIEFDLTGKVLDANENFLRALGYTIGEVKGQHHSMFVQPLERDTEAYARFWQKLACGEYDENQYLRIGKGGRKVWIQASYNPILDSLGKPYKVVKYATDITASKLATAALEAAVEQTRSVIVATQAKDLTQRVPLDGKSGEIGELCNGINELLDTFSNVIQTVTGISERISVGSRRIGSDSKDLAQRTEEQAASLEETAATTEELAASVKQSFERAREAAELGAVANGVANRGGAIVGDAVIAMERIEKASGDIGEIIRVIDDIAFQTNLLALNAAVEAARAGDAGKGFAVVASEVRTLAQRSSDAANDIKKLITNSTAEVAGGVRLVQQAGSALGEIVTSSTSVSAALDEIKSASREQANGIEEVAKVVAHMDEMTQRNSSMADQSASVAAELQLATDSLQGLVGGFRVAGVATKGDRTVEGVAQLRQAAAQMARPASAPVSRQAGSSQRRVANGSAAGWEEF</sequence>
<dbReference type="OrthoDB" id="9765776at2"/>
<reference evidence="11" key="1">
    <citation type="submission" date="2016-10" db="EMBL/GenBank/DDBJ databases">
        <authorList>
            <person name="Varghese N."/>
            <person name="Submissions S."/>
        </authorList>
    </citation>
    <scope>NUCLEOTIDE SEQUENCE [LARGE SCALE GENOMIC DNA]</scope>
    <source>
        <strain evidence="11">LMG 26383,CCUG 61248,R- 45681</strain>
    </source>
</reference>
<dbReference type="InterPro" id="IPR003660">
    <property type="entry name" value="HAMP_dom"/>
</dbReference>
<evidence type="ECO:0000259" key="6">
    <source>
        <dbReference type="PROSITE" id="PS50111"/>
    </source>
</evidence>
<dbReference type="SMART" id="SM00283">
    <property type="entry name" value="MA"/>
    <property type="match status" value="1"/>
</dbReference>
<comment type="subcellular location">
    <subcellularLocation>
        <location evidence="1">Membrane</location>
    </subcellularLocation>
</comment>
<evidence type="ECO:0000259" key="9">
    <source>
        <dbReference type="PROSITE" id="PS50885"/>
    </source>
</evidence>
<evidence type="ECO:0000256" key="1">
    <source>
        <dbReference type="ARBA" id="ARBA00004370"/>
    </source>
</evidence>
<comment type="similarity">
    <text evidence="3">Belongs to the methyl-accepting chemotaxis (MCP) protein family.</text>
</comment>
<dbReference type="PROSITE" id="PS50111">
    <property type="entry name" value="CHEMOTAXIS_TRANSDUC_2"/>
    <property type="match status" value="1"/>
</dbReference>
<evidence type="ECO:0000313" key="11">
    <source>
        <dbReference type="Proteomes" id="UP000199664"/>
    </source>
</evidence>
<feature type="domain" description="PAC" evidence="8">
    <location>
        <begin position="204"/>
        <end position="258"/>
    </location>
</feature>
<dbReference type="InterPro" id="IPR004089">
    <property type="entry name" value="MCPsignal_dom"/>
</dbReference>
<dbReference type="PROSITE" id="PS50112">
    <property type="entry name" value="PAS"/>
    <property type="match status" value="2"/>
</dbReference>
<evidence type="ECO:0000259" key="7">
    <source>
        <dbReference type="PROSITE" id="PS50112"/>
    </source>
</evidence>
<dbReference type="Gene3D" id="1.10.287.950">
    <property type="entry name" value="Methyl-accepting chemotaxis protein"/>
    <property type="match status" value="1"/>
</dbReference>
<dbReference type="FunFam" id="1.10.287.950:FF:000001">
    <property type="entry name" value="Methyl-accepting chemotaxis sensory transducer"/>
    <property type="match status" value="1"/>
</dbReference>
<evidence type="ECO:0000259" key="8">
    <source>
        <dbReference type="PROSITE" id="PS50113"/>
    </source>
</evidence>
<evidence type="ECO:0000256" key="3">
    <source>
        <dbReference type="ARBA" id="ARBA00029447"/>
    </source>
</evidence>
<gene>
    <name evidence="10" type="ORF">SAMN04515666_102577</name>
</gene>
<dbReference type="AlphaFoldDB" id="A0A1H7LNC8"/>
<dbReference type="PROSITE" id="PS50885">
    <property type="entry name" value="HAMP"/>
    <property type="match status" value="1"/>
</dbReference>
<dbReference type="InterPro" id="IPR000700">
    <property type="entry name" value="PAS-assoc_C"/>
</dbReference>
<dbReference type="SMART" id="SM00086">
    <property type="entry name" value="PAC"/>
    <property type="match status" value="2"/>
</dbReference>
<dbReference type="SMART" id="SM00091">
    <property type="entry name" value="PAS"/>
    <property type="match status" value="2"/>
</dbReference>
<dbReference type="SMART" id="SM00304">
    <property type="entry name" value="HAMP"/>
    <property type="match status" value="1"/>
</dbReference>
<dbReference type="EMBL" id="FOAN01000002">
    <property type="protein sequence ID" value="SEL00359.1"/>
    <property type="molecule type" value="Genomic_DNA"/>
</dbReference>
<evidence type="ECO:0000256" key="5">
    <source>
        <dbReference type="SAM" id="MobiDB-lite"/>
    </source>
</evidence>
<evidence type="ECO:0000256" key="4">
    <source>
        <dbReference type="PROSITE-ProRule" id="PRU00284"/>
    </source>
</evidence>
<dbReference type="Pfam" id="PF00015">
    <property type="entry name" value="MCPsignal"/>
    <property type="match status" value="1"/>
</dbReference>
<feature type="domain" description="Methyl-accepting transducer" evidence="6">
    <location>
        <begin position="312"/>
        <end position="541"/>
    </location>
</feature>
<dbReference type="InterPro" id="IPR001610">
    <property type="entry name" value="PAC"/>
</dbReference>
<dbReference type="CDD" id="cd11386">
    <property type="entry name" value="MCP_signal"/>
    <property type="match status" value="1"/>
</dbReference>
<dbReference type="PANTHER" id="PTHR43531:SF14">
    <property type="entry name" value="METHYL-ACCEPTING CHEMOTAXIS PROTEIN I-RELATED"/>
    <property type="match status" value="1"/>
</dbReference>
<dbReference type="GO" id="GO:0004888">
    <property type="term" value="F:transmembrane signaling receptor activity"/>
    <property type="evidence" value="ECO:0007669"/>
    <property type="project" value="InterPro"/>
</dbReference>
<feature type="domain" description="PAS" evidence="7">
    <location>
        <begin position="24"/>
        <end position="65"/>
    </location>
</feature>
<accession>A0A1H7LNC8</accession>